<keyword evidence="2" id="KW-1185">Reference proteome</keyword>
<dbReference type="EMBL" id="BSXV01000986">
    <property type="protein sequence ID" value="GME91344.1"/>
    <property type="molecule type" value="Genomic_DNA"/>
</dbReference>
<sequence length="129" mass="14208">MNTTNINAEANEVGALDEKKLLPTDEQVDIINKTGKCPICDSKLWGCNHFRNYLISRVPKSVIAGAIARQNSKANSDQVVNQATVDESVLIPTQVRELNTKVRVKKGICSYCSKPGHRKAMCPEKLLKG</sequence>
<accession>A0ACB5TN34</accession>
<evidence type="ECO:0000313" key="1">
    <source>
        <dbReference type="EMBL" id="GME91344.1"/>
    </source>
</evidence>
<gene>
    <name evidence="1" type="ORF">Cboi01_000226100</name>
</gene>
<proteinExistence type="predicted"/>
<reference evidence="1" key="1">
    <citation type="submission" date="2023-04" db="EMBL/GenBank/DDBJ databases">
        <title>Candida boidinii NBRC 1967.</title>
        <authorList>
            <person name="Ichikawa N."/>
            <person name="Sato H."/>
            <person name="Tonouchi N."/>
        </authorList>
    </citation>
    <scope>NUCLEOTIDE SEQUENCE</scope>
    <source>
        <strain evidence="1">NBRC 1967</strain>
    </source>
</reference>
<organism evidence="1 2">
    <name type="scientific">Candida boidinii</name>
    <name type="common">Yeast</name>
    <dbReference type="NCBI Taxonomy" id="5477"/>
    <lineage>
        <taxon>Eukaryota</taxon>
        <taxon>Fungi</taxon>
        <taxon>Dikarya</taxon>
        <taxon>Ascomycota</taxon>
        <taxon>Saccharomycotina</taxon>
        <taxon>Pichiomycetes</taxon>
        <taxon>Pichiales</taxon>
        <taxon>Pichiaceae</taxon>
        <taxon>Ogataea</taxon>
        <taxon>Ogataea/Candida clade</taxon>
    </lineage>
</organism>
<dbReference type="Proteomes" id="UP001165101">
    <property type="component" value="Unassembled WGS sequence"/>
</dbReference>
<evidence type="ECO:0000313" key="2">
    <source>
        <dbReference type="Proteomes" id="UP001165101"/>
    </source>
</evidence>
<name>A0ACB5TN34_CANBO</name>
<comment type="caution">
    <text evidence="1">The sequence shown here is derived from an EMBL/GenBank/DDBJ whole genome shotgun (WGS) entry which is preliminary data.</text>
</comment>
<protein>
    <submittedName>
        <fullName evidence="1">Unnamed protein product</fullName>
    </submittedName>
</protein>